<dbReference type="Proteomes" id="UP001153636">
    <property type="component" value="Chromosome 6"/>
</dbReference>
<dbReference type="PANTHER" id="PTHR36299:SF1">
    <property type="entry name" value="DUF4773 DOMAIN-CONTAINING PROTEIN"/>
    <property type="match status" value="1"/>
</dbReference>
<dbReference type="PANTHER" id="PTHR36299">
    <property type="entry name" value="AGAP008005-PA"/>
    <property type="match status" value="1"/>
</dbReference>
<evidence type="ECO:0000259" key="2">
    <source>
        <dbReference type="Pfam" id="PF15998"/>
    </source>
</evidence>
<dbReference type="AlphaFoldDB" id="A0A9P0D0G8"/>
<feature type="signal peptide" evidence="1">
    <location>
        <begin position="1"/>
        <end position="21"/>
    </location>
</feature>
<reference evidence="3" key="1">
    <citation type="submission" date="2022-01" db="EMBL/GenBank/DDBJ databases">
        <authorList>
            <person name="King R."/>
        </authorList>
    </citation>
    <scope>NUCLEOTIDE SEQUENCE</scope>
</reference>
<feature type="domain" description="DUF4773" evidence="2">
    <location>
        <begin position="78"/>
        <end position="197"/>
    </location>
</feature>
<gene>
    <name evidence="3" type="ORF">PSYICH_LOCUS12812</name>
</gene>
<keyword evidence="1" id="KW-0732">Signal</keyword>
<name>A0A9P0D0G8_9CUCU</name>
<keyword evidence="4" id="KW-1185">Reference proteome</keyword>
<organism evidence="3 4">
    <name type="scientific">Psylliodes chrysocephalus</name>
    <dbReference type="NCBI Taxonomy" id="3402493"/>
    <lineage>
        <taxon>Eukaryota</taxon>
        <taxon>Metazoa</taxon>
        <taxon>Ecdysozoa</taxon>
        <taxon>Arthropoda</taxon>
        <taxon>Hexapoda</taxon>
        <taxon>Insecta</taxon>
        <taxon>Pterygota</taxon>
        <taxon>Neoptera</taxon>
        <taxon>Endopterygota</taxon>
        <taxon>Coleoptera</taxon>
        <taxon>Polyphaga</taxon>
        <taxon>Cucujiformia</taxon>
        <taxon>Chrysomeloidea</taxon>
        <taxon>Chrysomelidae</taxon>
        <taxon>Galerucinae</taxon>
        <taxon>Alticini</taxon>
        <taxon>Psylliodes</taxon>
    </lineage>
</organism>
<sequence>MNCFQVCVCFVVCFEIQLTSSEDEIFSYSSIYYDPATKQPSRLTSVENVLVGPKYVTKNNLIVPKKVIRRIGFRSNGCTCQNMICGCCMGINLNQFNFNREGCMNFTYDPDEFAINMNVLMNNNNVYSNSFSAKNPPPLCIPIPIPYIPIQVAACAKLFDIYTPGQNLHMCLDFETRIQQATVLVLHFDCIRLGADGAALLKPEDGSGLPNRPIDAEQIDGDIYDEVTETKYTNKDRNKIN</sequence>
<dbReference type="InterPro" id="IPR031941">
    <property type="entry name" value="DUF4773"/>
</dbReference>
<evidence type="ECO:0000313" key="3">
    <source>
        <dbReference type="EMBL" id="CAH1111872.1"/>
    </source>
</evidence>
<evidence type="ECO:0000313" key="4">
    <source>
        <dbReference type="Proteomes" id="UP001153636"/>
    </source>
</evidence>
<protein>
    <recommendedName>
        <fullName evidence="2">DUF4773 domain-containing protein</fullName>
    </recommendedName>
</protein>
<accession>A0A9P0D0G8</accession>
<dbReference type="Pfam" id="PF15998">
    <property type="entry name" value="DUF4773"/>
    <property type="match status" value="1"/>
</dbReference>
<proteinExistence type="predicted"/>
<dbReference type="OrthoDB" id="5952164at2759"/>
<dbReference type="EMBL" id="OV651818">
    <property type="protein sequence ID" value="CAH1111872.1"/>
    <property type="molecule type" value="Genomic_DNA"/>
</dbReference>
<evidence type="ECO:0000256" key="1">
    <source>
        <dbReference type="SAM" id="SignalP"/>
    </source>
</evidence>
<feature type="chain" id="PRO_5040411249" description="DUF4773 domain-containing protein" evidence="1">
    <location>
        <begin position="22"/>
        <end position="241"/>
    </location>
</feature>